<protein>
    <submittedName>
        <fullName evidence="1">Uncharacterized protein</fullName>
    </submittedName>
</protein>
<proteinExistence type="predicted"/>
<gene>
    <name evidence="1" type="ORF">PA905_19160</name>
</gene>
<reference evidence="2" key="1">
    <citation type="submission" date="2019-02" db="EMBL/GenBank/DDBJ databases">
        <title>Draft genome sequence of Planktothrix agardhii NIES-905.</title>
        <authorList>
            <person name="Yamaguchi H."/>
            <person name="Suzuki S."/>
            <person name="Kawachi M."/>
        </authorList>
    </citation>
    <scope>NUCLEOTIDE SEQUENCE [LARGE SCALE GENOMIC DNA]</scope>
    <source>
        <strain evidence="2">CCAP 1459/11A</strain>
    </source>
</reference>
<sequence length="79" mass="8949">MTEQTEITSTEPVVSDELAEVIQELEQYRERLLNETLTAAQRAKMSKTKAMAQLEPILAQIDAKLEELRSQQAMVSVEN</sequence>
<dbReference type="RefSeq" id="WP_026786775.1">
    <property type="nucleotide sequence ID" value="NZ_BJCD01000039.1"/>
</dbReference>
<evidence type="ECO:0000313" key="1">
    <source>
        <dbReference type="EMBL" id="GDZ93966.1"/>
    </source>
</evidence>
<evidence type="ECO:0000313" key="2">
    <source>
        <dbReference type="Proteomes" id="UP000299794"/>
    </source>
</evidence>
<dbReference type="AlphaFoldDB" id="A0A4P5ZD56"/>
<comment type="caution">
    <text evidence="1">The sequence shown here is derived from an EMBL/GenBank/DDBJ whole genome shotgun (WGS) entry which is preliminary data.</text>
</comment>
<name>A0A4P5ZD56_PLAAG</name>
<accession>A0A4P5ZD56</accession>
<dbReference type="Proteomes" id="UP000299794">
    <property type="component" value="Unassembled WGS sequence"/>
</dbReference>
<dbReference type="EMBL" id="BJCD01000039">
    <property type="protein sequence ID" value="GDZ93966.1"/>
    <property type="molecule type" value="Genomic_DNA"/>
</dbReference>
<organism evidence="1 2">
    <name type="scientific">Planktothrix agardhii CCAP 1459/11A</name>
    <dbReference type="NCBI Taxonomy" id="282420"/>
    <lineage>
        <taxon>Bacteria</taxon>
        <taxon>Bacillati</taxon>
        <taxon>Cyanobacteriota</taxon>
        <taxon>Cyanophyceae</taxon>
        <taxon>Oscillatoriophycideae</taxon>
        <taxon>Oscillatoriales</taxon>
        <taxon>Microcoleaceae</taxon>
        <taxon>Planktothrix</taxon>
    </lineage>
</organism>